<geneLocation type="plasmid" evidence="3">
    <name>pacpol3</name>
</geneLocation>
<evidence type="ECO:0000313" key="2">
    <source>
        <dbReference type="EMBL" id="AXC16340.1"/>
    </source>
</evidence>
<dbReference type="KEGG" id="abas:ACPOL_7140"/>
<evidence type="ECO:0000313" key="3">
    <source>
        <dbReference type="Proteomes" id="UP000253606"/>
    </source>
</evidence>
<dbReference type="KEGG" id="abas:ACPOL_7148"/>
<protein>
    <submittedName>
        <fullName evidence="2">Uncharacterized protein</fullName>
    </submittedName>
</protein>
<dbReference type="Proteomes" id="UP000253606">
    <property type="component" value="Plasmid pACPOL4"/>
</dbReference>
<geneLocation type="plasmid" evidence="1">
    <name>pACPOL4</name>
</geneLocation>
<dbReference type="AlphaFoldDB" id="A0A2Z5GBL4"/>
<geneLocation type="plasmid" evidence="3">
    <name>pacpol4</name>
</geneLocation>
<dbReference type="EMBL" id="CP030843">
    <property type="protein sequence ID" value="AXC16332.1"/>
    <property type="molecule type" value="Genomic_DNA"/>
</dbReference>
<reference evidence="2 3" key="1">
    <citation type="journal article" date="2018" name="Front. Microbiol.">
        <title>Hydrolytic Capabilities as a Key to Environmental Success: Chitinolytic and Cellulolytic Acidobacteria From Acidic Sub-arctic Soils and Boreal Peatlands.</title>
        <authorList>
            <person name="Belova S.E."/>
            <person name="Ravin N.V."/>
            <person name="Pankratov T.A."/>
            <person name="Rakitin A.L."/>
            <person name="Ivanova A.A."/>
            <person name="Beletsky A.V."/>
            <person name="Mardanov A.V."/>
            <person name="Sinninghe Damste J.S."/>
            <person name="Dedysh S.N."/>
        </authorList>
    </citation>
    <scope>NUCLEOTIDE SEQUENCE [LARGE SCALE GENOMIC DNA]</scope>
    <source>
        <strain evidence="2 3">SBC82</strain>
        <plasmid evidence="2">pACPOL3</plasmid>
        <plasmid evidence="3">pacpol3</plasmid>
        <plasmid evidence="3">pacpol4</plasmid>
        <plasmid evidence="1">pACPOL4</plasmid>
    </source>
</reference>
<geneLocation type="plasmid" evidence="2">
    <name>pACPOL3</name>
</geneLocation>
<accession>A0A2Z5GBL4</accession>
<gene>
    <name evidence="1" type="ORF">ACPOL_7140</name>
    <name evidence="2" type="ORF">ACPOL_7148</name>
</gene>
<dbReference type="EMBL" id="CP030844">
    <property type="protein sequence ID" value="AXC16340.1"/>
    <property type="molecule type" value="Genomic_DNA"/>
</dbReference>
<name>A0A2Z5GBL4_9BACT</name>
<keyword evidence="3" id="KW-1185">Reference proteome</keyword>
<organism evidence="2 3">
    <name type="scientific">Acidisarcina polymorpha</name>
    <dbReference type="NCBI Taxonomy" id="2211140"/>
    <lineage>
        <taxon>Bacteria</taxon>
        <taxon>Pseudomonadati</taxon>
        <taxon>Acidobacteriota</taxon>
        <taxon>Terriglobia</taxon>
        <taxon>Terriglobales</taxon>
        <taxon>Acidobacteriaceae</taxon>
        <taxon>Acidisarcina</taxon>
    </lineage>
</organism>
<sequence length="44" mass="4898">MASTFDGATASFVGRFRLNDESDFLHGLKHPVRVVFEATLRSTI</sequence>
<proteinExistence type="predicted"/>
<evidence type="ECO:0000313" key="1">
    <source>
        <dbReference type="EMBL" id="AXC16332.1"/>
    </source>
</evidence>
<dbReference type="Proteomes" id="UP000253606">
    <property type="component" value="Plasmid pACPOL3"/>
</dbReference>
<keyword evidence="2" id="KW-0614">Plasmid</keyword>